<reference evidence="2" key="1">
    <citation type="journal article" date="2020" name="Nature">
        <title>Giant virus diversity and host interactions through global metagenomics.</title>
        <authorList>
            <person name="Schulz F."/>
            <person name="Roux S."/>
            <person name="Paez-Espino D."/>
            <person name="Jungbluth S."/>
            <person name="Walsh D.A."/>
            <person name="Denef V.J."/>
            <person name="McMahon K.D."/>
            <person name="Konstantinidis K.T."/>
            <person name="Eloe-Fadrosh E.A."/>
            <person name="Kyrpides N.C."/>
            <person name="Woyke T."/>
        </authorList>
    </citation>
    <scope>NUCLEOTIDE SEQUENCE</scope>
    <source>
        <strain evidence="2">GVMAG-S-1063924-116</strain>
    </source>
</reference>
<evidence type="ECO:0008006" key="3">
    <source>
        <dbReference type="Google" id="ProtNLM"/>
    </source>
</evidence>
<name>A0A6C0JSM9_9ZZZZ</name>
<evidence type="ECO:0000313" key="2">
    <source>
        <dbReference type="EMBL" id="QHU08569.1"/>
    </source>
</evidence>
<dbReference type="EMBL" id="MN740698">
    <property type="protein sequence ID" value="QHU08569.1"/>
    <property type="molecule type" value="Genomic_DNA"/>
</dbReference>
<keyword evidence="1" id="KW-0812">Transmembrane</keyword>
<evidence type="ECO:0000256" key="1">
    <source>
        <dbReference type="SAM" id="Phobius"/>
    </source>
</evidence>
<organism evidence="2">
    <name type="scientific">viral metagenome</name>
    <dbReference type="NCBI Taxonomy" id="1070528"/>
    <lineage>
        <taxon>unclassified sequences</taxon>
        <taxon>metagenomes</taxon>
        <taxon>organismal metagenomes</taxon>
    </lineage>
</organism>
<keyword evidence="1" id="KW-1133">Transmembrane helix</keyword>
<sequence length="275" mass="29525">MIQELSTASGTLAYDESGQQYVEDSMNQIMEGYSSVYEFTSDQTSARYDSFQYDLLNVCIDPSLPGVCDTFLTSYCSAYTRDQISNDSFLTAMCGCYATPDPTYLSYTTGTEECLDGLPGCQVCTGEDCYGQPACDPLCHRSLTVQKANKSIGSLIQCPQNICVIDESNASVNSDIPVNFTSVCTGCQEGDGCLCVVNTPSDLESNVFSLCGPDSVYLVNGVPSDAPTVQVSQSYSVTWGIVLTVVIALVGLLVYLGIKNGSQPRGLRGKGEKDY</sequence>
<feature type="transmembrane region" description="Helical" evidence="1">
    <location>
        <begin position="237"/>
        <end position="258"/>
    </location>
</feature>
<proteinExistence type="predicted"/>
<dbReference type="AlphaFoldDB" id="A0A6C0JSM9"/>
<keyword evidence="1" id="KW-0472">Membrane</keyword>
<protein>
    <recommendedName>
        <fullName evidence="3">DUF5857 domain-containing protein</fullName>
    </recommendedName>
</protein>
<accession>A0A6C0JSM9</accession>